<comment type="subcellular location">
    <subcellularLocation>
        <location evidence="1">Cell membrane</location>
        <topology evidence="1">Multi-pass membrane protein</topology>
    </subcellularLocation>
</comment>
<dbReference type="InterPro" id="IPR036259">
    <property type="entry name" value="MFS_trans_sf"/>
</dbReference>
<feature type="transmembrane region" description="Helical" evidence="7">
    <location>
        <begin position="85"/>
        <end position="102"/>
    </location>
</feature>
<keyword evidence="2" id="KW-0813">Transport</keyword>
<feature type="transmembrane region" description="Helical" evidence="7">
    <location>
        <begin position="379"/>
        <end position="398"/>
    </location>
</feature>
<dbReference type="InterPro" id="IPR050171">
    <property type="entry name" value="MFS_Transporters"/>
</dbReference>
<organism evidence="9 10">
    <name type="scientific">Streptomyces meridianus</name>
    <dbReference type="NCBI Taxonomy" id="2938945"/>
    <lineage>
        <taxon>Bacteria</taxon>
        <taxon>Bacillati</taxon>
        <taxon>Actinomycetota</taxon>
        <taxon>Actinomycetes</taxon>
        <taxon>Kitasatosporales</taxon>
        <taxon>Streptomycetaceae</taxon>
        <taxon>Streptomyces</taxon>
    </lineage>
</organism>
<dbReference type="PANTHER" id="PTHR23517">
    <property type="entry name" value="RESISTANCE PROTEIN MDTM, PUTATIVE-RELATED-RELATED"/>
    <property type="match status" value="1"/>
</dbReference>
<evidence type="ECO:0000256" key="2">
    <source>
        <dbReference type="ARBA" id="ARBA00022448"/>
    </source>
</evidence>
<gene>
    <name evidence="9" type="ORF">M1E25_21955</name>
</gene>
<feature type="domain" description="Major facilitator superfamily (MFS) profile" evidence="8">
    <location>
        <begin position="19"/>
        <end position="401"/>
    </location>
</feature>
<evidence type="ECO:0000313" key="9">
    <source>
        <dbReference type="EMBL" id="MCM2579977.1"/>
    </source>
</evidence>
<dbReference type="InterPro" id="IPR020846">
    <property type="entry name" value="MFS_dom"/>
</dbReference>
<keyword evidence="6 7" id="KW-0472">Membrane</keyword>
<dbReference type="Pfam" id="PF07690">
    <property type="entry name" value="MFS_1"/>
    <property type="match status" value="1"/>
</dbReference>
<feature type="transmembrane region" description="Helical" evidence="7">
    <location>
        <begin position="216"/>
        <end position="239"/>
    </location>
</feature>
<accession>A0ABT0XDY6</accession>
<reference evidence="9" key="1">
    <citation type="journal article" date="2023" name="Int. J. Syst. Evol. Microbiol.">
        <title>Streptomyces meridianus sp. nov. isolated from brackish water of the Tagus estuary in Alcochete, Portugal.</title>
        <authorList>
            <person name="Santos J.D.N."/>
            <person name="Klimek D."/>
            <person name="Calusinska M."/>
            <person name="Lobo Da Cunha A."/>
            <person name="Catita J."/>
            <person name="Goncalves H."/>
            <person name="Gonzalez I."/>
            <person name="Reyes F."/>
            <person name="Lage O.M."/>
        </authorList>
    </citation>
    <scope>NUCLEOTIDE SEQUENCE</scope>
    <source>
        <strain evidence="9">MTZ3.1</strain>
    </source>
</reference>
<keyword evidence="10" id="KW-1185">Reference proteome</keyword>
<comment type="caution">
    <text evidence="9">The sequence shown here is derived from an EMBL/GenBank/DDBJ whole genome shotgun (WGS) entry which is preliminary data.</text>
</comment>
<dbReference type="Proteomes" id="UP001167160">
    <property type="component" value="Unassembled WGS sequence"/>
</dbReference>
<dbReference type="SUPFAM" id="SSF103473">
    <property type="entry name" value="MFS general substrate transporter"/>
    <property type="match status" value="1"/>
</dbReference>
<evidence type="ECO:0000256" key="7">
    <source>
        <dbReference type="SAM" id="Phobius"/>
    </source>
</evidence>
<name>A0ABT0XDY6_9ACTN</name>
<proteinExistence type="predicted"/>
<feature type="transmembrane region" description="Helical" evidence="7">
    <location>
        <begin position="311"/>
        <end position="334"/>
    </location>
</feature>
<evidence type="ECO:0000256" key="1">
    <source>
        <dbReference type="ARBA" id="ARBA00004651"/>
    </source>
</evidence>
<feature type="transmembrane region" description="Helical" evidence="7">
    <location>
        <begin position="144"/>
        <end position="168"/>
    </location>
</feature>
<keyword evidence="5 7" id="KW-1133">Transmembrane helix</keyword>
<dbReference type="RefSeq" id="WP_251418418.1">
    <property type="nucleotide sequence ID" value="NZ_JAMQGM010000049.1"/>
</dbReference>
<protein>
    <submittedName>
        <fullName evidence="9">MFS transporter</fullName>
    </submittedName>
</protein>
<feature type="transmembrane region" description="Helical" evidence="7">
    <location>
        <begin position="251"/>
        <end position="272"/>
    </location>
</feature>
<dbReference type="PROSITE" id="PS50850">
    <property type="entry name" value="MFS"/>
    <property type="match status" value="1"/>
</dbReference>
<evidence type="ECO:0000259" key="8">
    <source>
        <dbReference type="PROSITE" id="PS50850"/>
    </source>
</evidence>
<keyword evidence="3" id="KW-1003">Cell membrane</keyword>
<dbReference type="EMBL" id="JAMQGM010000049">
    <property type="protein sequence ID" value="MCM2579977.1"/>
    <property type="molecule type" value="Genomic_DNA"/>
</dbReference>
<feature type="transmembrane region" description="Helical" evidence="7">
    <location>
        <begin position="346"/>
        <end position="367"/>
    </location>
</feature>
<evidence type="ECO:0000256" key="6">
    <source>
        <dbReference type="ARBA" id="ARBA00023136"/>
    </source>
</evidence>
<keyword evidence="4 7" id="KW-0812">Transmembrane</keyword>
<feature type="transmembrane region" description="Helical" evidence="7">
    <location>
        <begin position="284"/>
        <end position="305"/>
    </location>
</feature>
<evidence type="ECO:0000256" key="5">
    <source>
        <dbReference type="ARBA" id="ARBA00022989"/>
    </source>
</evidence>
<feature type="transmembrane region" description="Helical" evidence="7">
    <location>
        <begin position="50"/>
        <end position="73"/>
    </location>
</feature>
<dbReference type="Gene3D" id="1.20.1250.20">
    <property type="entry name" value="MFS general substrate transporter like domains"/>
    <property type="match status" value="1"/>
</dbReference>
<sequence length="418" mass="42700">MTSPDRARAVPPPRHPARAVAAAAFAFVVTMIGTTLPTPLYGIYQHTIGFGALMTTVVFAVYAFGVMIALLLFGDFSDRFGRRTLLLPGLVLSALSAVAFIAEEGLPLLFVGRLLSGLSAGIFTGTATAAIVELAPEKHRGRAVLIATGANMLGLGCGPLLSGVLAQYAPSPLITVFVVDLVLITVATIGVLLLPETVPRTGRRATLRPRMPQVPAQARPVFVPAAVAGFAGFATLGLFTSVVPSMASQILGLHNLAVSGALVFTVFAGSTAGQVLSRPFDSRAVLPVGCVVLFTGVTAVAACLVVESAGLLAVGAAVAGTGQGMSFRAGFAVVGTQSPPERRAEINSALFLALYVGISLPVIGIGVLEQALGLRSAGLLFSGFVAALCLLCALRLVVRPLPQETVPAGAAESGSGRH</sequence>
<evidence type="ECO:0000256" key="4">
    <source>
        <dbReference type="ARBA" id="ARBA00022692"/>
    </source>
</evidence>
<evidence type="ECO:0000313" key="10">
    <source>
        <dbReference type="Proteomes" id="UP001167160"/>
    </source>
</evidence>
<feature type="transmembrane region" description="Helical" evidence="7">
    <location>
        <begin position="174"/>
        <end position="195"/>
    </location>
</feature>
<feature type="transmembrane region" description="Helical" evidence="7">
    <location>
        <begin position="108"/>
        <end position="132"/>
    </location>
</feature>
<dbReference type="PANTHER" id="PTHR23517:SF13">
    <property type="entry name" value="MAJOR FACILITATOR SUPERFAMILY MFS_1"/>
    <property type="match status" value="1"/>
</dbReference>
<dbReference type="InterPro" id="IPR011701">
    <property type="entry name" value="MFS"/>
</dbReference>
<evidence type="ECO:0000256" key="3">
    <source>
        <dbReference type="ARBA" id="ARBA00022475"/>
    </source>
</evidence>
<feature type="transmembrane region" description="Helical" evidence="7">
    <location>
        <begin position="20"/>
        <end position="44"/>
    </location>
</feature>